<dbReference type="InterPro" id="IPR001128">
    <property type="entry name" value="Cyt_P450"/>
</dbReference>
<accession>M1DXE3</accession>
<organism evidence="1 2">
    <name type="scientific">Solanum tuberosum</name>
    <name type="common">Potato</name>
    <dbReference type="NCBI Taxonomy" id="4113"/>
    <lineage>
        <taxon>Eukaryota</taxon>
        <taxon>Viridiplantae</taxon>
        <taxon>Streptophyta</taxon>
        <taxon>Embryophyta</taxon>
        <taxon>Tracheophyta</taxon>
        <taxon>Spermatophyta</taxon>
        <taxon>Magnoliopsida</taxon>
        <taxon>eudicotyledons</taxon>
        <taxon>Gunneridae</taxon>
        <taxon>Pentapetalae</taxon>
        <taxon>asterids</taxon>
        <taxon>lamiids</taxon>
        <taxon>Solanales</taxon>
        <taxon>Solanaceae</taxon>
        <taxon>Solanoideae</taxon>
        <taxon>Solaneae</taxon>
        <taxon>Solanum</taxon>
    </lineage>
</organism>
<dbReference type="EnsemblPlants" id="PGSC0003DMT400095956">
    <property type="protein sequence ID" value="PGSC0003DMT400095956"/>
    <property type="gene ID" value="PGSC0003DMG400045527"/>
</dbReference>
<dbReference type="Gene3D" id="1.10.630.10">
    <property type="entry name" value="Cytochrome P450"/>
    <property type="match status" value="1"/>
</dbReference>
<dbReference type="Gramene" id="PGSC0003DMT400095956">
    <property type="protein sequence ID" value="PGSC0003DMT400095956"/>
    <property type="gene ID" value="PGSC0003DMG400045527"/>
</dbReference>
<dbReference type="AlphaFoldDB" id="M1DXE3"/>
<dbReference type="STRING" id="4113.M1DXE3"/>
<dbReference type="GO" id="GO:0020037">
    <property type="term" value="F:heme binding"/>
    <property type="evidence" value="ECO:0007669"/>
    <property type="project" value="InterPro"/>
</dbReference>
<dbReference type="Pfam" id="PF00067">
    <property type="entry name" value="p450"/>
    <property type="match status" value="1"/>
</dbReference>
<dbReference type="SUPFAM" id="SSF48264">
    <property type="entry name" value="Cytochrome P450"/>
    <property type="match status" value="1"/>
</dbReference>
<dbReference type="CDD" id="cd00302">
    <property type="entry name" value="cytochrome_P450"/>
    <property type="match status" value="1"/>
</dbReference>
<sequence>MERTYKNLSSRLDEIVAKRTEEKESSSKNFLLLIMQTMESKKLAKNVFTSDYIDVVTYEHLLAGSATTSFTFSSIICLVACHPEVEQKLLAEIDAFGLDDHIPTADDLQQKFSYLDKVIKEAMRFYIVSALVARETSAEVEIGGYKLPKINICNFYYFKCNFTCNSILCLKKMKFTHSHHTIKHSQDVINLSQFMIIEQMIYIITYLLQMNTGNQVRNKLNIPTSFLNFFYNNKLLYWLSLP</sequence>
<dbReference type="GO" id="GO:0005506">
    <property type="term" value="F:iron ion binding"/>
    <property type="evidence" value="ECO:0007669"/>
    <property type="project" value="InterPro"/>
</dbReference>
<dbReference type="PANTHER" id="PTHR24301">
    <property type="entry name" value="THROMBOXANE-A SYNTHASE"/>
    <property type="match status" value="1"/>
</dbReference>
<dbReference type="InterPro" id="IPR036396">
    <property type="entry name" value="Cyt_P450_sf"/>
</dbReference>
<dbReference type="GO" id="GO:0004497">
    <property type="term" value="F:monooxygenase activity"/>
    <property type="evidence" value="ECO:0007669"/>
    <property type="project" value="InterPro"/>
</dbReference>
<dbReference type="PANTHER" id="PTHR24301:SF2">
    <property type="entry name" value="THROMBOXANE-A SYNTHASE"/>
    <property type="match status" value="1"/>
</dbReference>
<name>M1DXE3_SOLTU</name>
<dbReference type="GO" id="GO:0016705">
    <property type="term" value="F:oxidoreductase activity, acting on paired donors, with incorporation or reduction of molecular oxygen"/>
    <property type="evidence" value="ECO:0007669"/>
    <property type="project" value="InterPro"/>
</dbReference>
<evidence type="ECO:0000313" key="2">
    <source>
        <dbReference type="Proteomes" id="UP000011115"/>
    </source>
</evidence>
<dbReference type="InParanoid" id="M1DXE3"/>
<keyword evidence="2" id="KW-1185">Reference proteome</keyword>
<evidence type="ECO:0000313" key="1">
    <source>
        <dbReference type="EnsemblPlants" id="PGSC0003DMT400095956"/>
    </source>
</evidence>
<dbReference type="OMA" id="PKINICN"/>
<dbReference type="eggNOG" id="KOG0158">
    <property type="taxonomic scope" value="Eukaryota"/>
</dbReference>
<reference evidence="1" key="2">
    <citation type="submission" date="2015-06" db="UniProtKB">
        <authorList>
            <consortium name="EnsemblPlants"/>
        </authorList>
    </citation>
    <scope>IDENTIFICATION</scope>
    <source>
        <strain evidence="1">DM1-3 516 R44</strain>
    </source>
</reference>
<proteinExistence type="predicted"/>
<dbReference type="HOGENOM" id="CLU_1148901_0_0_1"/>
<dbReference type="PaxDb" id="4113-PGSC0003DMT400095956"/>
<protein>
    <submittedName>
        <fullName evidence="1">Cytochrome P450</fullName>
    </submittedName>
</protein>
<reference evidence="2" key="1">
    <citation type="journal article" date="2011" name="Nature">
        <title>Genome sequence and analysis of the tuber crop potato.</title>
        <authorList>
            <consortium name="The Potato Genome Sequencing Consortium"/>
        </authorList>
    </citation>
    <scope>NUCLEOTIDE SEQUENCE [LARGE SCALE GENOMIC DNA]</scope>
    <source>
        <strain evidence="2">cv. DM1-3 516 R44</strain>
    </source>
</reference>
<dbReference type="Proteomes" id="UP000011115">
    <property type="component" value="Unassembled WGS sequence"/>
</dbReference>